<dbReference type="Proteomes" id="UP000694726">
    <property type="component" value="Unplaced"/>
</dbReference>
<gene>
    <name evidence="14" type="primary">PPP3CA</name>
</gene>
<evidence type="ECO:0000256" key="7">
    <source>
        <dbReference type="ARBA" id="ARBA00022860"/>
    </source>
</evidence>
<feature type="domain" description="Serine/threonine specific protein phosphatases" evidence="13">
    <location>
        <begin position="147"/>
        <end position="152"/>
    </location>
</feature>
<name>A0A8D0PGM0_PIG</name>
<evidence type="ECO:0000256" key="8">
    <source>
        <dbReference type="ARBA" id="ARBA00022912"/>
    </source>
</evidence>
<evidence type="ECO:0000256" key="10">
    <source>
        <dbReference type="ARBA" id="ARBA00047761"/>
    </source>
</evidence>
<dbReference type="SUPFAM" id="SSF56300">
    <property type="entry name" value="Metallo-dependent phosphatases"/>
    <property type="match status" value="1"/>
</dbReference>
<accession>A0A8D0PGM0</accession>
<evidence type="ECO:0000256" key="12">
    <source>
        <dbReference type="RuleBase" id="RU004273"/>
    </source>
</evidence>
<comment type="cofactor">
    <cofactor evidence="2">
        <name>Fe(3+)</name>
        <dbReference type="ChEBI" id="CHEBI:29034"/>
    </cofactor>
</comment>
<organism evidence="14 15">
    <name type="scientific">Sus scrofa</name>
    <name type="common">Pig</name>
    <dbReference type="NCBI Taxonomy" id="9823"/>
    <lineage>
        <taxon>Eukaryota</taxon>
        <taxon>Metazoa</taxon>
        <taxon>Chordata</taxon>
        <taxon>Craniata</taxon>
        <taxon>Vertebrata</taxon>
        <taxon>Euteleostomi</taxon>
        <taxon>Mammalia</taxon>
        <taxon>Eutheria</taxon>
        <taxon>Laurasiatheria</taxon>
        <taxon>Artiodactyla</taxon>
        <taxon>Suina</taxon>
        <taxon>Suidae</taxon>
        <taxon>Sus</taxon>
    </lineage>
</organism>
<comment type="similarity">
    <text evidence="3">Belongs to the PPP phosphatase family. PP-2B subfamily.</text>
</comment>
<dbReference type="InterPro" id="IPR029052">
    <property type="entry name" value="Metallo-depent_PP-like"/>
</dbReference>
<dbReference type="Pfam" id="PF00149">
    <property type="entry name" value="Metallophos"/>
    <property type="match status" value="1"/>
</dbReference>
<protein>
    <recommendedName>
        <fullName evidence="12">Serine/threonine-protein phosphatase</fullName>
        <ecNumber evidence="12">3.1.3.16</ecNumber>
    </recommendedName>
</protein>
<sequence length="443" mass="49827">MSEPKAIDPKLSTTDRVVKAVPFPPSHRLTAKEVFDNDGKPRVDILKAHLMKEGRLEENVALRIITEGASILRQEKNLLDIDAPVTVCGDIHGQFFDLMKLFEVGGSPANTRYLFLGDYVDRGYFSIECVLYLWALKILYPKTLFLLRGNHECRHLTEYFTFKQECKIKYSEHVYDACMDAFDCLPLAALMNQQFLCVHGGLSPEINTLDDIRKLDRFKEPPAYGPMCDILWSDPLEDFGNEKTQEHFTHNTVRGCSYFYRYRMYRKSQTTGFPSLITIFSAPNYLDVYNNKVTEMLVNVLNICSDDELGSEEDGFDGATAAARKEVIRNKIRAIGKMARVFSVLREESESVLTLKGLTPTGMLPSGVLSGGKQTLQSAIKGFSPQHKITSFEEAKGLDRINERMPPRRDAMPSDANLNSINKALASETNGTDSNGSNSSNIQ</sequence>
<dbReference type="PROSITE" id="PS00125">
    <property type="entry name" value="SER_THR_PHOSPHATASE"/>
    <property type="match status" value="1"/>
</dbReference>
<dbReference type="GO" id="GO:0005516">
    <property type="term" value="F:calmodulin binding"/>
    <property type="evidence" value="ECO:0007669"/>
    <property type="project" value="UniProtKB-KW"/>
</dbReference>
<evidence type="ECO:0000256" key="5">
    <source>
        <dbReference type="ARBA" id="ARBA00022801"/>
    </source>
</evidence>
<evidence type="ECO:0000256" key="2">
    <source>
        <dbReference type="ARBA" id="ARBA00001965"/>
    </source>
</evidence>
<comment type="cofactor">
    <cofactor evidence="1">
        <name>Zn(2+)</name>
        <dbReference type="ChEBI" id="CHEBI:29105"/>
    </cofactor>
</comment>
<comment type="catalytic activity">
    <reaction evidence="10">
        <text>O-phospho-L-seryl-[protein] + H2O = L-seryl-[protein] + phosphate</text>
        <dbReference type="Rhea" id="RHEA:20629"/>
        <dbReference type="Rhea" id="RHEA-COMP:9863"/>
        <dbReference type="Rhea" id="RHEA-COMP:11604"/>
        <dbReference type="ChEBI" id="CHEBI:15377"/>
        <dbReference type="ChEBI" id="CHEBI:29999"/>
        <dbReference type="ChEBI" id="CHEBI:43474"/>
        <dbReference type="ChEBI" id="CHEBI:83421"/>
        <dbReference type="EC" id="3.1.3.16"/>
    </reaction>
</comment>
<keyword evidence="6" id="KW-0862">Zinc</keyword>
<dbReference type="InterPro" id="IPR006186">
    <property type="entry name" value="Ser/Thr-sp_prot-phosphatase"/>
</dbReference>
<evidence type="ECO:0000256" key="6">
    <source>
        <dbReference type="ARBA" id="ARBA00022833"/>
    </source>
</evidence>
<evidence type="ECO:0000259" key="13">
    <source>
        <dbReference type="PROSITE" id="PS00125"/>
    </source>
</evidence>
<dbReference type="PANTHER" id="PTHR45673">
    <property type="entry name" value="SERINE/THREONINE-PROTEIN PHOSPHATASE 2B CATALYTIC SUBUNIT 1-RELATED"/>
    <property type="match status" value="1"/>
</dbReference>
<reference evidence="14" key="1">
    <citation type="submission" date="2025-08" db="UniProtKB">
        <authorList>
            <consortium name="Ensembl"/>
        </authorList>
    </citation>
    <scope>IDENTIFICATION</scope>
</reference>
<proteinExistence type="inferred from homology"/>
<dbReference type="Gene3D" id="3.60.21.10">
    <property type="match status" value="1"/>
</dbReference>
<dbReference type="InterPro" id="IPR041751">
    <property type="entry name" value="MPP_PP2B"/>
</dbReference>
<evidence type="ECO:0000256" key="9">
    <source>
        <dbReference type="ARBA" id="ARBA00023004"/>
    </source>
</evidence>
<dbReference type="FunFam" id="3.60.21.10:FF:000287">
    <property type="entry name" value="Serine/threonine-protein phosphatase"/>
    <property type="match status" value="1"/>
</dbReference>
<dbReference type="GO" id="GO:0046872">
    <property type="term" value="F:metal ion binding"/>
    <property type="evidence" value="ECO:0007669"/>
    <property type="project" value="UniProtKB-KW"/>
</dbReference>
<dbReference type="Ensembl" id="ENSSSCT00015078249.1">
    <property type="protein sequence ID" value="ENSSSCP00015031555.1"/>
    <property type="gene ID" value="ENSSSCG00015052943.1"/>
</dbReference>
<keyword evidence="9" id="KW-0408">Iron</keyword>
<evidence type="ECO:0000256" key="1">
    <source>
        <dbReference type="ARBA" id="ARBA00001947"/>
    </source>
</evidence>
<dbReference type="PRINTS" id="PR00114">
    <property type="entry name" value="STPHPHTASE"/>
</dbReference>
<keyword evidence="7" id="KW-0112">Calmodulin-binding</keyword>
<evidence type="ECO:0000256" key="11">
    <source>
        <dbReference type="ARBA" id="ARBA00048336"/>
    </source>
</evidence>
<evidence type="ECO:0000313" key="15">
    <source>
        <dbReference type="Proteomes" id="UP000694726"/>
    </source>
</evidence>
<evidence type="ECO:0000256" key="4">
    <source>
        <dbReference type="ARBA" id="ARBA00022723"/>
    </source>
</evidence>
<keyword evidence="4" id="KW-0479">Metal-binding</keyword>
<dbReference type="AlphaFoldDB" id="A0A8D0PGM0"/>
<evidence type="ECO:0000313" key="14">
    <source>
        <dbReference type="Ensembl" id="ENSSSCP00015031555.1"/>
    </source>
</evidence>
<comment type="catalytic activity">
    <reaction evidence="11 12">
        <text>O-phospho-L-threonyl-[protein] + H2O = L-threonyl-[protein] + phosphate</text>
        <dbReference type="Rhea" id="RHEA:47004"/>
        <dbReference type="Rhea" id="RHEA-COMP:11060"/>
        <dbReference type="Rhea" id="RHEA-COMP:11605"/>
        <dbReference type="ChEBI" id="CHEBI:15377"/>
        <dbReference type="ChEBI" id="CHEBI:30013"/>
        <dbReference type="ChEBI" id="CHEBI:43474"/>
        <dbReference type="ChEBI" id="CHEBI:61977"/>
        <dbReference type="EC" id="3.1.3.16"/>
    </reaction>
</comment>
<dbReference type="InterPro" id="IPR004843">
    <property type="entry name" value="Calcineurin-like_PHP"/>
</dbReference>
<dbReference type="CDD" id="cd07416">
    <property type="entry name" value="MPP_PP2B"/>
    <property type="match status" value="1"/>
</dbReference>
<dbReference type="SMART" id="SM00156">
    <property type="entry name" value="PP2Ac"/>
    <property type="match status" value="1"/>
</dbReference>
<evidence type="ECO:0000256" key="3">
    <source>
        <dbReference type="ARBA" id="ARBA00009905"/>
    </source>
</evidence>
<dbReference type="GO" id="GO:0033192">
    <property type="term" value="F:calmodulin-dependent protein phosphatase activity"/>
    <property type="evidence" value="ECO:0007669"/>
    <property type="project" value="InterPro"/>
</dbReference>
<dbReference type="GO" id="GO:0097720">
    <property type="term" value="P:calcineurin-mediated signaling"/>
    <property type="evidence" value="ECO:0007669"/>
    <property type="project" value="InterPro"/>
</dbReference>
<dbReference type="InterPro" id="IPR043360">
    <property type="entry name" value="PP2B"/>
</dbReference>
<dbReference type="EC" id="3.1.3.16" evidence="12"/>
<keyword evidence="8" id="KW-0904">Protein phosphatase</keyword>
<keyword evidence="5 12" id="KW-0378">Hydrolase</keyword>